<accession>C5P8E2</accession>
<feature type="region of interest" description="Disordered" evidence="1">
    <location>
        <begin position="171"/>
        <end position="190"/>
    </location>
</feature>
<organism evidence="2 3">
    <name type="scientific">Coccidioides posadasii (strain C735)</name>
    <name type="common">Valley fever fungus</name>
    <dbReference type="NCBI Taxonomy" id="222929"/>
    <lineage>
        <taxon>Eukaryota</taxon>
        <taxon>Fungi</taxon>
        <taxon>Dikarya</taxon>
        <taxon>Ascomycota</taxon>
        <taxon>Pezizomycotina</taxon>
        <taxon>Eurotiomycetes</taxon>
        <taxon>Eurotiomycetidae</taxon>
        <taxon>Onygenales</taxon>
        <taxon>Onygenaceae</taxon>
        <taxon>Coccidioides</taxon>
    </lineage>
</organism>
<name>C5P8E2_COCP7</name>
<feature type="region of interest" description="Disordered" evidence="1">
    <location>
        <begin position="89"/>
        <end position="124"/>
    </location>
</feature>
<proteinExistence type="predicted"/>
<evidence type="ECO:0000313" key="3">
    <source>
        <dbReference type="Proteomes" id="UP000009084"/>
    </source>
</evidence>
<dbReference type="AlphaFoldDB" id="C5P8E2"/>
<feature type="compositionally biased region" description="Basic residues" evidence="1">
    <location>
        <begin position="111"/>
        <end position="124"/>
    </location>
</feature>
<dbReference type="InterPro" id="IPR050892">
    <property type="entry name" value="ADP-ribose_metab_enzymes"/>
</dbReference>
<dbReference type="EMBL" id="ACFW01000030">
    <property type="protein sequence ID" value="EER26913.1"/>
    <property type="molecule type" value="Genomic_DNA"/>
</dbReference>
<dbReference type="GO" id="GO:0140291">
    <property type="term" value="P:peptidyl-glutamate ADP-deribosylation"/>
    <property type="evidence" value="ECO:0007669"/>
    <property type="project" value="TreeGrafter"/>
</dbReference>
<evidence type="ECO:0000256" key="1">
    <source>
        <dbReference type="SAM" id="MobiDB-lite"/>
    </source>
</evidence>
<dbReference type="InterPro" id="IPR043472">
    <property type="entry name" value="Macro_dom-like"/>
</dbReference>
<dbReference type="HOGENOM" id="CLU_054419_1_0_1"/>
<dbReference type="SUPFAM" id="SSF52949">
    <property type="entry name" value="Macro domain-like"/>
    <property type="match status" value="1"/>
</dbReference>
<dbReference type="PANTHER" id="PTHR12521">
    <property type="entry name" value="PROTEIN C6ORF130"/>
    <property type="match status" value="1"/>
</dbReference>
<sequence length="239" mass="26707">MSRITETEGDLFDAPENTALIHACNCQGSWGKGIAETFRAKYPAAYRIYRSHCQRYLVDGKKLSENSKDTPGRALRYPEGTALLIPPQPDDYIPQNGPDSAVTPSTQGKKGGGRATRRSLPKHRPAGKKHWIVCLFTSWHYSAKLKSSPDVILENTILALGDLKRQLEELQSSKRDGRESALDVSESEKEERRLVEAPTEIWSCRFNAGLFGVPWQKTKALMEESGWQVTVVRPVGEPL</sequence>
<reference evidence="2 3" key="1">
    <citation type="journal article" date="2009" name="Genome Res.">
        <title>Comparative genomic analyses of the human fungal pathogens Coccidioides and their relatives.</title>
        <authorList>
            <person name="Sharpton T.J."/>
            <person name="Stajich J.E."/>
            <person name="Rounsley S.D."/>
            <person name="Gardner M.J."/>
            <person name="Wortman J.R."/>
            <person name="Jordar V.S."/>
            <person name="Maiti R."/>
            <person name="Kodira C.D."/>
            <person name="Neafsey D.E."/>
            <person name="Zeng Q."/>
            <person name="Hung C.-Y."/>
            <person name="McMahan C."/>
            <person name="Muszewska A."/>
            <person name="Grynberg M."/>
            <person name="Mandel M.A."/>
            <person name="Kellner E.M."/>
            <person name="Barker B.M."/>
            <person name="Galgiani J.N."/>
            <person name="Orbach M.J."/>
            <person name="Kirkland T.N."/>
            <person name="Cole G.T."/>
            <person name="Henn M.R."/>
            <person name="Birren B.W."/>
            <person name="Taylor J.W."/>
        </authorList>
    </citation>
    <scope>NUCLEOTIDE SEQUENCE [LARGE SCALE GENOMIC DNA]</scope>
    <source>
        <strain evidence="3">C735</strain>
    </source>
</reference>
<dbReference type="Proteomes" id="UP000009084">
    <property type="component" value="Unassembled WGS sequence"/>
</dbReference>
<dbReference type="PANTHER" id="PTHR12521:SF0">
    <property type="entry name" value="ADP-RIBOSE GLYCOHYDROLASE OARD1"/>
    <property type="match status" value="1"/>
</dbReference>
<dbReference type="KEGG" id="cpw:9694541"/>
<evidence type="ECO:0000313" key="2">
    <source>
        <dbReference type="EMBL" id="EER26913.1"/>
    </source>
</evidence>
<protein>
    <submittedName>
        <fullName evidence="2">Uncharacterized protein</fullName>
    </submittedName>
</protein>
<dbReference type="Gene3D" id="3.40.220.10">
    <property type="entry name" value="Leucine Aminopeptidase, subunit E, domain 1"/>
    <property type="match status" value="1"/>
</dbReference>
<comment type="caution">
    <text evidence="2">The sequence shown here is derived from an EMBL/GenBank/DDBJ whole genome shotgun (WGS) entry which is preliminary data.</text>
</comment>
<gene>
    <name evidence="2" type="ORF">CPC735_010920</name>
</gene>
<dbReference type="VEuPathDB" id="FungiDB:CPC735_010920"/>
<dbReference type="OrthoDB" id="2155246at2759"/>